<dbReference type="GO" id="GO:0030182">
    <property type="term" value="P:neuron differentiation"/>
    <property type="evidence" value="ECO:0007669"/>
    <property type="project" value="TreeGrafter"/>
</dbReference>
<dbReference type="EMBL" id="KF745066">
    <property type="protein sequence ID" value="AIA10278.1"/>
    <property type="molecule type" value="mRNA"/>
</dbReference>
<evidence type="ECO:0000256" key="1">
    <source>
        <dbReference type="ARBA" id="ARBA00004498"/>
    </source>
</evidence>
<evidence type="ECO:0000256" key="6">
    <source>
        <dbReference type="ARBA" id="ARBA00022687"/>
    </source>
</evidence>
<dbReference type="Gene3D" id="3.30.2460.20">
    <property type="match status" value="1"/>
</dbReference>
<evidence type="ECO:0000256" key="2">
    <source>
        <dbReference type="ARBA" id="ARBA00005683"/>
    </source>
</evidence>
<keyword evidence="7" id="KW-1015">Disulfide bond</keyword>
<comment type="similarity">
    <text evidence="2 8">Belongs to the Wnt family.</text>
</comment>
<keyword evidence="5" id="KW-0272">Extracellular matrix</keyword>
<proteinExistence type="evidence at transcript level"/>
<keyword evidence="4" id="KW-0964">Secreted</keyword>
<dbReference type="Pfam" id="PF00110">
    <property type="entry name" value="wnt"/>
    <property type="match status" value="1"/>
</dbReference>
<keyword evidence="9" id="KW-0472">Membrane</keyword>
<dbReference type="GO" id="GO:0060070">
    <property type="term" value="P:canonical Wnt signaling pathway"/>
    <property type="evidence" value="ECO:0007669"/>
    <property type="project" value="TreeGrafter"/>
</dbReference>
<dbReference type="AlphaFoldDB" id="A0A075E1P5"/>
<comment type="subcellular location">
    <subcellularLocation>
        <location evidence="1 8">Secreted</location>
        <location evidence="1 8">Extracellular space</location>
        <location evidence="1 8">Extracellular matrix</location>
    </subcellularLocation>
</comment>
<dbReference type="InterPro" id="IPR005817">
    <property type="entry name" value="Wnt"/>
</dbReference>
<keyword evidence="9" id="KW-0812">Transmembrane</keyword>
<feature type="non-terminal residue" evidence="10">
    <location>
        <position position="349"/>
    </location>
</feature>
<accession>A0A075E1P5</accession>
<dbReference type="PANTHER" id="PTHR12027">
    <property type="entry name" value="WNT RELATED"/>
    <property type="match status" value="1"/>
</dbReference>
<dbReference type="GO" id="GO:0005109">
    <property type="term" value="F:frizzled binding"/>
    <property type="evidence" value="ECO:0007669"/>
    <property type="project" value="TreeGrafter"/>
</dbReference>
<evidence type="ECO:0000256" key="7">
    <source>
        <dbReference type="ARBA" id="ARBA00023157"/>
    </source>
</evidence>
<dbReference type="InterPro" id="IPR043158">
    <property type="entry name" value="Wnt_C"/>
</dbReference>
<dbReference type="GO" id="GO:0005615">
    <property type="term" value="C:extracellular space"/>
    <property type="evidence" value="ECO:0007669"/>
    <property type="project" value="TreeGrafter"/>
</dbReference>
<comment type="function">
    <text evidence="8">Ligand for members of the frizzled family of seven transmembrane receptors.</text>
</comment>
<sequence length="349" mass="39694">KNLLFDVEERLPKDVNMRATITFWWIIVLLMHGYAKPRKSKKNKNNLKIYDNEISTVLTAYAVAYELCQERFKMERWNCPIPSQIQHARSPLSLTSIYSTASKETSYVYSIVAASIAHHVMRACQMGRGENCPCAVNNGKTASTCKGNLKHGFKRGKGIMRFLDYSNIKDGNRKEFNWKNIMAGFKVLKDDLPTVCRCYGVSGHCSTRVCSKSTPVSLKETSLKLKELYKFAQKLNVNVTKSVSINNVHPKTRTVLQYARNKTNLVYLDASPDYCKPNKKLGIDGTLNRECVHEDHVTCDGLCGSCGYRKHSYVRELKNAKCNCKFHWCCKVTCETCTQRKIYAKCASS</sequence>
<reference evidence="10" key="1">
    <citation type="journal article" date="2014" name="Evol. Dev.">
        <title>Lineage-specific evolution of cnidarian Wnt ligands.</title>
        <authorList>
            <person name="Hensel K."/>
            <person name="Lotan T."/>
            <person name="Sanders S.M."/>
            <person name="Cartwright P."/>
            <person name="Frank U."/>
        </authorList>
    </citation>
    <scope>NUCLEOTIDE SEQUENCE</scope>
</reference>
<dbReference type="GO" id="GO:0045165">
    <property type="term" value="P:cell fate commitment"/>
    <property type="evidence" value="ECO:0007669"/>
    <property type="project" value="TreeGrafter"/>
</dbReference>
<evidence type="ECO:0000256" key="4">
    <source>
        <dbReference type="ARBA" id="ARBA00022525"/>
    </source>
</evidence>
<feature type="non-terminal residue" evidence="10">
    <location>
        <position position="1"/>
    </location>
</feature>
<protein>
    <recommendedName>
        <fullName evidence="8">Protein Wnt</fullName>
    </recommendedName>
</protein>
<dbReference type="SMART" id="SM00097">
    <property type="entry name" value="WNT1"/>
    <property type="match status" value="1"/>
</dbReference>
<dbReference type="GO" id="GO:0005125">
    <property type="term" value="F:cytokine activity"/>
    <property type="evidence" value="ECO:0007669"/>
    <property type="project" value="TreeGrafter"/>
</dbReference>
<evidence type="ECO:0000313" key="10">
    <source>
        <dbReference type="EMBL" id="AIA10278.1"/>
    </source>
</evidence>
<evidence type="ECO:0000256" key="5">
    <source>
        <dbReference type="ARBA" id="ARBA00022530"/>
    </source>
</evidence>
<feature type="transmembrane region" description="Helical" evidence="9">
    <location>
        <begin position="15"/>
        <end position="35"/>
    </location>
</feature>
<keyword evidence="9" id="KW-1133">Transmembrane helix</keyword>
<keyword evidence="6 8" id="KW-0879">Wnt signaling pathway</keyword>
<evidence type="ECO:0000256" key="9">
    <source>
        <dbReference type="SAM" id="Phobius"/>
    </source>
</evidence>
<keyword evidence="3 8" id="KW-0217">Developmental protein</keyword>
<name>A0A075E1P5_PODCA</name>
<evidence type="ECO:0000256" key="3">
    <source>
        <dbReference type="ARBA" id="ARBA00022473"/>
    </source>
</evidence>
<evidence type="ECO:0000256" key="8">
    <source>
        <dbReference type="RuleBase" id="RU003500"/>
    </source>
</evidence>
<dbReference type="PRINTS" id="PR01349">
    <property type="entry name" value="WNTPROTEIN"/>
</dbReference>
<organism evidence="10">
    <name type="scientific">Podocoryna carnea</name>
    <name type="common">Hydrozoan</name>
    <dbReference type="NCBI Taxonomy" id="6096"/>
    <lineage>
        <taxon>Eukaryota</taxon>
        <taxon>Metazoa</taxon>
        <taxon>Cnidaria</taxon>
        <taxon>Hydrozoa</taxon>
        <taxon>Hydroidolina</taxon>
        <taxon>Anthoathecata</taxon>
        <taxon>Filifera</taxon>
        <taxon>Hydractiniidae</taxon>
        <taxon>Podocoryna</taxon>
    </lineage>
</organism>